<protein>
    <submittedName>
        <fullName evidence="1">Uncharacterized protein</fullName>
    </submittedName>
</protein>
<dbReference type="OrthoDB" id="1219022at2"/>
<organism evidence="1 2">
    <name type="scientific">Chryseobacterium oncorhynchi</name>
    <dbReference type="NCBI Taxonomy" id="741074"/>
    <lineage>
        <taxon>Bacteria</taxon>
        <taxon>Pseudomonadati</taxon>
        <taxon>Bacteroidota</taxon>
        <taxon>Flavobacteriia</taxon>
        <taxon>Flavobacteriales</taxon>
        <taxon>Weeksellaceae</taxon>
        <taxon>Chryseobacterium group</taxon>
        <taxon>Chryseobacterium</taxon>
    </lineage>
</organism>
<gene>
    <name evidence="1" type="ORF">C1638_003995</name>
</gene>
<evidence type="ECO:0000313" key="2">
    <source>
        <dbReference type="Proteomes" id="UP000236182"/>
    </source>
</evidence>
<comment type="caution">
    <text evidence="1">The sequence shown here is derived from an EMBL/GenBank/DDBJ whole genome shotgun (WGS) entry which is preliminary data.</text>
</comment>
<dbReference type="EMBL" id="PPEI02000001">
    <property type="protein sequence ID" value="PWN67767.1"/>
    <property type="molecule type" value="Genomic_DNA"/>
</dbReference>
<name>A0A316X2H7_9FLAO</name>
<accession>A0A316X2H7</accession>
<dbReference type="AlphaFoldDB" id="A0A316X2H7"/>
<dbReference type="RefSeq" id="WP_109618401.1">
    <property type="nucleotide sequence ID" value="NZ_PPEI02000001.1"/>
</dbReference>
<dbReference type="Proteomes" id="UP000236182">
    <property type="component" value="Unassembled WGS sequence"/>
</dbReference>
<proteinExistence type="predicted"/>
<sequence length="499" mass="52939">MRKIQLLLMLLITSVITFGQIGISTDKPNINAGLHISERIDPASTAAPDKFNGVIIQRYTTAERNTMSLGAAENGLTIYNKDTSCYDYWNGTSSKWSSICGKLGPSEFNVGSIDCSTDISLNGSYTTDTGLTTSEYIKIKVNITSPGSYDFRAYSSPDNGYYFSSVGEFATTGIKTVFLYGSGVPVNAGTDIFVLTLNGQTKHCDDQLKAIVSKKIKSLATVKLGDVTNTSYKFSSQTFTTFMNSWSNFGPLSSSTVRTDGSPMAPDDLNDTGDLSTIMSYDIIGMGWRSGNDITALQRSSLFTFANTPRKVLLIATEFYGGLGSMNNTLGLLNSLIGDITLTSADIVNNPAVNATTGMADFFTSDPANDPFLKGIFGDVTGMKFADQASGGYSISKTKLSQSNNVQILAANGNSVSAFKVKNKGVFWVEDGAFFSSQSGGSGFLPGSGSSAGPDCYTPYAGVMGAKPIQCGPSSTQGTNSGGSIFSGNIIFWALQQLQ</sequence>
<keyword evidence="2" id="KW-1185">Reference proteome</keyword>
<reference evidence="1" key="1">
    <citation type="submission" date="2018-04" db="EMBL/GenBank/DDBJ databases">
        <title>Draft Genome Sequences of Chryseobacterium lactis NCTC11390T isolated from milk, Chryseobacterium oncorhynchi 701B-08T from rainbow trout, and Chryseobacterium viscerum 687B-08T from diseased fish.</title>
        <authorList>
            <person name="Jeong J.-J."/>
            <person name="Lee Y.J."/>
            <person name="Pathiraja D."/>
            <person name="Park B."/>
            <person name="Choi I.-G."/>
            <person name="Kim K.D."/>
        </authorList>
    </citation>
    <scope>NUCLEOTIDE SEQUENCE [LARGE SCALE GENOMIC DNA]</scope>
    <source>
        <strain evidence="1">701B-08</strain>
    </source>
</reference>
<evidence type="ECO:0000313" key="1">
    <source>
        <dbReference type="EMBL" id="PWN67767.1"/>
    </source>
</evidence>